<protein>
    <recommendedName>
        <fullName evidence="3">RING-type domain-containing protein</fullName>
    </recommendedName>
</protein>
<evidence type="ECO:0000313" key="4">
    <source>
        <dbReference type="EMBL" id="CAK9209581.1"/>
    </source>
</evidence>
<keyword evidence="5" id="KW-1185">Reference proteome</keyword>
<dbReference type="Proteomes" id="UP001497512">
    <property type="component" value="Chromosome 17"/>
</dbReference>
<sequence length="896" mass="99611">MLLSGGDISKSTEIAPVIDDRTEKLSIVCDLGKLYSLAGLPAAGQAAGLGDDLTGMMEGFTCGDIESECLLNSNHVEFMEPSFWEDESCDTCLLDVRESSERRYQVLDGEEEEETNLDSGSIGIETRCEKEEYETTNIPYMNPNHDSTTFQMLAKPATRSQVVGKQIHDSELGDGCYWFPHKVAVGHLIKCQKCTRQFCPCRAMSREHGTNIQRQRLEMDDALQLCPRCKNWHQGGAEPTNQFIHTERHTVGFGNADDDHLVHKTTGELAIAHSKYNSCWAGIIDSNSMMPTMTRKGLRMEREEEESIRTLAETEVSTKTTPKRKEKAPQVCALCQPQGKRMQLRAADLCPRVVPTTAQEQIRVGGSLVHTSFSNHKDRCSQPSAIDKSTMVKQEPADDLVQQRGFHVNRWARVDGKEMQGGTTTMTSAHLADFQTEPEDVKPFPALPGITHISLTPCNSKRKKRDTTASSQQAASMLRNGIAPFDEAAPGNVTVNVENGLRVVRKYDSGSGASESPPLMGIVVQHVQKTASGEVNAEKGFEAPHTIRVKVESDGPEISITDGGFNWSLCLSPKSDNSQLAGSMAKSSVTGEGISLDRVDALKTTVCRHLFGRDAAHVGDKLSLPSCLQARTYRQKLKVATGEPFERKQYADMWELVNRRKPLLRLRHTRTRTVQFSTKDEGFSYLDHHPDLAARLAEAETLEEKLKLLRGFFFWLQHSCMDGAFKPWAPSPHDTGQGEDCIETDGPDCEVLAVVLQLDEKKDVRSLFHSRSQLLLGHDTTDGVCEDPNAVFIDLEDTGLQTVLEENIETQVDILGARQAAIQQRMSQKSSTCRNCSKEFGTEKRRQRTLFDVCGHTDTCMACVFTLRKLDKHRCPTCGVAPHRKPKPFVENNNKP</sequence>
<organism evidence="4 5">
    <name type="scientific">Sphagnum troendelagicum</name>
    <dbReference type="NCBI Taxonomy" id="128251"/>
    <lineage>
        <taxon>Eukaryota</taxon>
        <taxon>Viridiplantae</taxon>
        <taxon>Streptophyta</taxon>
        <taxon>Embryophyta</taxon>
        <taxon>Bryophyta</taxon>
        <taxon>Sphagnophytina</taxon>
        <taxon>Sphagnopsida</taxon>
        <taxon>Sphagnales</taxon>
        <taxon>Sphagnaceae</taxon>
        <taxon>Sphagnum</taxon>
    </lineage>
</organism>
<dbReference type="PANTHER" id="PTHR34194">
    <property type="entry name" value="F14J8.16 PROTEIN"/>
    <property type="match status" value="1"/>
</dbReference>
<keyword evidence="1" id="KW-0479">Metal-binding</keyword>
<keyword evidence="1" id="KW-0862">Zinc</keyword>
<accession>A0ABP0U0H9</accession>
<proteinExistence type="predicted"/>
<feature type="region of interest" description="Disordered" evidence="2">
    <location>
        <begin position="446"/>
        <end position="474"/>
    </location>
</feature>
<evidence type="ECO:0000259" key="3">
    <source>
        <dbReference type="PROSITE" id="PS50089"/>
    </source>
</evidence>
<feature type="domain" description="RING-type" evidence="3">
    <location>
        <begin position="833"/>
        <end position="878"/>
    </location>
</feature>
<evidence type="ECO:0000313" key="5">
    <source>
        <dbReference type="Proteomes" id="UP001497512"/>
    </source>
</evidence>
<gene>
    <name evidence="4" type="ORF">CSSPTR1EN2_LOCUS9870</name>
</gene>
<dbReference type="PROSITE" id="PS50089">
    <property type="entry name" value="ZF_RING_2"/>
    <property type="match status" value="1"/>
</dbReference>
<evidence type="ECO:0000256" key="2">
    <source>
        <dbReference type="SAM" id="MobiDB-lite"/>
    </source>
</evidence>
<dbReference type="EMBL" id="OZ019909">
    <property type="protein sequence ID" value="CAK9209581.1"/>
    <property type="molecule type" value="Genomic_DNA"/>
</dbReference>
<evidence type="ECO:0000256" key="1">
    <source>
        <dbReference type="PROSITE-ProRule" id="PRU00175"/>
    </source>
</evidence>
<name>A0ABP0U0H9_9BRYO</name>
<reference evidence="4" key="1">
    <citation type="submission" date="2024-02" db="EMBL/GenBank/DDBJ databases">
        <authorList>
            <consortium name="ELIXIR-Norway"/>
            <consortium name="Elixir Norway"/>
        </authorList>
    </citation>
    <scope>NUCLEOTIDE SEQUENCE</scope>
</reference>
<dbReference type="PANTHER" id="PTHR34194:SF2">
    <property type="entry name" value="F14J8.16 PROTEIN"/>
    <property type="match status" value="1"/>
</dbReference>
<dbReference type="InterPro" id="IPR001841">
    <property type="entry name" value="Znf_RING"/>
</dbReference>
<keyword evidence="1" id="KW-0863">Zinc-finger</keyword>